<organism evidence="3 4">
    <name type="scientific">Setaria digitata</name>
    <dbReference type="NCBI Taxonomy" id="48799"/>
    <lineage>
        <taxon>Eukaryota</taxon>
        <taxon>Metazoa</taxon>
        <taxon>Ecdysozoa</taxon>
        <taxon>Nematoda</taxon>
        <taxon>Chromadorea</taxon>
        <taxon>Rhabditida</taxon>
        <taxon>Spirurina</taxon>
        <taxon>Spiruromorpha</taxon>
        <taxon>Filarioidea</taxon>
        <taxon>Setariidae</taxon>
        <taxon>Setaria</taxon>
    </lineage>
</organism>
<feature type="chain" id="PRO_5037755183" evidence="2">
    <location>
        <begin position="26"/>
        <end position="156"/>
    </location>
</feature>
<accession>A0A915Q6E0</accession>
<evidence type="ECO:0000256" key="1">
    <source>
        <dbReference type="SAM" id="Phobius"/>
    </source>
</evidence>
<keyword evidence="2" id="KW-0732">Signal</keyword>
<keyword evidence="3" id="KW-1185">Reference proteome</keyword>
<evidence type="ECO:0000313" key="4">
    <source>
        <dbReference type="WBParaSite" id="sdigi.contig90.g4084.t1"/>
    </source>
</evidence>
<reference evidence="4" key="1">
    <citation type="submission" date="2022-11" db="UniProtKB">
        <authorList>
            <consortium name="WormBaseParasite"/>
        </authorList>
    </citation>
    <scope>IDENTIFICATION</scope>
</reference>
<protein>
    <submittedName>
        <fullName evidence="4">Uncharacterized protein</fullName>
    </submittedName>
</protein>
<sequence>MASSGRLSATFSIFRLALCCRNVLAKDSQCLWTGWSPCTVTCASRGSGSVYSQQWQRYICKGLNNLDNKSITSRFRPCAHMIPLCVSGEGFSVSFQNYFFLAIFSVGMLLAFVPNMILGLRYMQVRVWKSRKAGQKSEKSVPSFKETGNNFLSNRN</sequence>
<dbReference type="WBParaSite" id="sdigi.contig90.g4084.t1">
    <property type="protein sequence ID" value="sdigi.contig90.g4084.t1"/>
    <property type="gene ID" value="sdigi.contig90.g4084"/>
</dbReference>
<feature type="signal peptide" evidence="2">
    <location>
        <begin position="1"/>
        <end position="25"/>
    </location>
</feature>
<keyword evidence="1" id="KW-0812">Transmembrane</keyword>
<feature type="transmembrane region" description="Helical" evidence="1">
    <location>
        <begin position="98"/>
        <end position="122"/>
    </location>
</feature>
<proteinExistence type="predicted"/>
<evidence type="ECO:0000313" key="3">
    <source>
        <dbReference type="Proteomes" id="UP000887581"/>
    </source>
</evidence>
<keyword evidence="1" id="KW-0472">Membrane</keyword>
<evidence type="ECO:0000256" key="2">
    <source>
        <dbReference type="SAM" id="SignalP"/>
    </source>
</evidence>
<keyword evidence="1" id="KW-1133">Transmembrane helix</keyword>
<name>A0A915Q6E0_9BILA</name>
<dbReference type="AlphaFoldDB" id="A0A915Q6E0"/>
<dbReference type="Proteomes" id="UP000887581">
    <property type="component" value="Unplaced"/>
</dbReference>